<protein>
    <recommendedName>
        <fullName evidence="1">PhnB-like domain-containing protein</fullName>
    </recommendedName>
</protein>
<dbReference type="PIRSF" id="PIRSF021700">
    <property type="entry name" value="3_dmu_93_MTrfase"/>
    <property type="match status" value="1"/>
</dbReference>
<dbReference type="InterPro" id="IPR009725">
    <property type="entry name" value="3_dmu_93_MTrfase"/>
</dbReference>
<dbReference type="AlphaFoldDB" id="A0A9P1ME37"/>
<keyword evidence="3" id="KW-1185">Reference proteome</keyword>
<evidence type="ECO:0000313" key="3">
    <source>
        <dbReference type="Proteomes" id="UP000838763"/>
    </source>
</evidence>
<reference evidence="2" key="1">
    <citation type="submission" date="2022-11" db="EMBL/GenBank/DDBJ databases">
        <authorList>
            <person name="Scott C."/>
            <person name="Bruce N."/>
        </authorList>
    </citation>
    <scope>NUCLEOTIDE SEQUENCE</scope>
</reference>
<evidence type="ECO:0000259" key="1">
    <source>
        <dbReference type="Pfam" id="PF06983"/>
    </source>
</evidence>
<proteinExistence type="predicted"/>
<accession>A0A9P1ME37</accession>
<dbReference type="Proteomes" id="UP000838763">
    <property type="component" value="Unassembled WGS sequence"/>
</dbReference>
<dbReference type="EMBL" id="CALLCH030000021">
    <property type="protein sequence ID" value="CAI4220089.1"/>
    <property type="molecule type" value="Genomic_DNA"/>
</dbReference>
<dbReference type="Pfam" id="PF06983">
    <property type="entry name" value="3-dmu-9_3-mt"/>
    <property type="match status" value="1"/>
</dbReference>
<comment type="caution">
    <text evidence="2">The sequence shown here is derived from an EMBL/GenBank/DDBJ whole genome shotgun (WGS) entry which is preliminary data.</text>
</comment>
<dbReference type="OrthoDB" id="10255422at2759"/>
<dbReference type="PANTHER" id="PTHR33990">
    <property type="entry name" value="PROTEIN YJDN-RELATED"/>
    <property type="match status" value="1"/>
</dbReference>
<feature type="domain" description="PhnB-like" evidence="1">
    <location>
        <begin position="5"/>
        <end position="136"/>
    </location>
</feature>
<name>A0A9P1ME37_9PEZI</name>
<dbReference type="InterPro" id="IPR029068">
    <property type="entry name" value="Glyas_Bleomycin-R_OHBP_Dase"/>
</dbReference>
<organism evidence="2 3">
    <name type="scientific">Parascedosporium putredinis</name>
    <dbReference type="NCBI Taxonomy" id="1442378"/>
    <lineage>
        <taxon>Eukaryota</taxon>
        <taxon>Fungi</taxon>
        <taxon>Dikarya</taxon>
        <taxon>Ascomycota</taxon>
        <taxon>Pezizomycotina</taxon>
        <taxon>Sordariomycetes</taxon>
        <taxon>Hypocreomycetidae</taxon>
        <taxon>Microascales</taxon>
        <taxon>Microascaceae</taxon>
        <taxon>Parascedosporium</taxon>
    </lineage>
</organism>
<evidence type="ECO:0000313" key="2">
    <source>
        <dbReference type="EMBL" id="CAI4220089.1"/>
    </source>
</evidence>
<dbReference type="Gene3D" id="3.10.180.10">
    <property type="entry name" value="2,3-Dihydroxybiphenyl 1,2-Dioxygenase, domain 1"/>
    <property type="match status" value="1"/>
</dbReference>
<dbReference type="InterPro" id="IPR028973">
    <property type="entry name" value="PhnB-like"/>
</dbReference>
<dbReference type="PANTHER" id="PTHR33990:SF2">
    <property type="entry name" value="PHNB-LIKE DOMAIN-CONTAINING PROTEIN"/>
    <property type="match status" value="1"/>
</dbReference>
<dbReference type="CDD" id="cd06588">
    <property type="entry name" value="PhnB_like"/>
    <property type="match status" value="1"/>
</dbReference>
<gene>
    <name evidence="2" type="ORF">PPNO1_LOCUS9629</name>
</gene>
<dbReference type="SUPFAM" id="SSF54593">
    <property type="entry name" value="Glyoxalase/Bleomycin resistance protein/Dihydroxybiphenyl dioxygenase"/>
    <property type="match status" value="1"/>
</dbReference>
<sequence>MSLNKLSTCLWFNNKDAMDAAEHYTSIFNSAPGQPASGPKSSIHHTQRFPEDPALCHGAEPGSVMVVDFDLRGQRFVGLNGGDQGWGFNAAVSFQIFCEDQDEVDHFWEKLSEGGDVSKQECGWLADKFGVTWQVIPRSEPVLVNTDVFRRKTRDPEKT</sequence>